<sequence>MSSSRATKRQRTQGPKRIRIDQPDDWEVLNYRSETTTSRNLPVTVHRSPGKGRTLWTRDTVWEVEDRQDFGIDKDGAWFDAMLSGHVFDNSVYYEHPPTQEDSRTPAQGKKKAKLKKRPNITWKDFYRTRFLEELLRHKGRGEARSQQMCLDCASKRARAKGKEKQILESDGEAKFRCRDCFGGELLAQEWTGTFFKRSSLKQLGLVIQLNHHGGDCDKPLPCHSRFRVLHVNGIHDVNLQFCDCPKKAIHGKLPQYIQLLRRQLYPATLKDGRILTVATFQYLHMLEKLGYTTKASTYDFYRGMERLSDHQGLKEKVPKSRYLPLLAMIRQWRHLKMAARAGGGHSPEGLDGMAEGALRVPCPSCPYPGINLPFGWETEARDPRKWLKEQLVSSFKKDPGFSQGLGYFVKRGPYEAWTDEKANQGEQNTKFSKGLRYTGVGAVVCARTDMFVKVGNLKKGERYSNMDYIMASALMGTPAWGLIEALLLIYDIACQWIKHLLHRAALWPSPLSLPTNATITPAIGKLHLAGHKEKDHEQFNLNLIPGAALIDGESNERTWGPHNCLGNSTRTMGPGAREDNLEGNFGDWNWEKYIGMALRTKYLDAIRDRNLQREAHQGLTDNLPEDLIGEWEEMCVKWENQPYPKRGTQNPYATPEASISVAKAMKELEDKEEERVRKGGVSYHELSAAAFISLALDIQDAQEKLREKVEERKRDPTMNQSAKLAEQRNALRHRLRTIKGVQPIYMPGLVQFLAQVGKEGVDEEEHSDPECFSIWLPSDIPKEKRSEVCSRDLVDKEATLQRARCHEALHALRHTLRIKSRMMYFKKTNVRGQRESGRSREVINRVYSKARRFARRYRRARKAYLSLVGSGEWEATLRVLEDKDVRSYSDPALVKQKKGRHGVEEDGEDVGSADKDGIELVPLDRAEWSHRSQHGTGETRKEQSWIWTAGGKIDIKDGAEEDNQVLRSEWCRSRARVKRSEEEVLLVQEEMRRTLAFLQWRSQEWKNWQLRWQQQGKDIPQGTLGEGMGAYAYSMEALQLRLHESFKELWKKPLDQEAAKDGDETDEEDTGLEGEDALDEQMESDEEEEDM</sequence>
<feature type="region of interest" description="Disordered" evidence="1">
    <location>
        <begin position="95"/>
        <end position="116"/>
    </location>
</feature>
<dbReference type="PANTHER" id="PTHR33104">
    <property type="entry name" value="SI:DKEY-29D5.2"/>
    <property type="match status" value="1"/>
</dbReference>
<feature type="region of interest" description="Disordered" evidence="1">
    <location>
        <begin position="897"/>
        <end position="916"/>
    </location>
</feature>
<proteinExistence type="predicted"/>
<feature type="compositionally biased region" description="Basic residues" evidence="1">
    <location>
        <begin position="1"/>
        <end position="17"/>
    </location>
</feature>
<feature type="region of interest" description="Disordered" evidence="1">
    <location>
        <begin position="1054"/>
        <end position="1092"/>
    </location>
</feature>
<feature type="region of interest" description="Disordered" evidence="1">
    <location>
        <begin position="1"/>
        <end position="22"/>
    </location>
</feature>
<organism evidence="3 4">
    <name type="scientific">Paramarasmius palmivorus</name>
    <dbReference type="NCBI Taxonomy" id="297713"/>
    <lineage>
        <taxon>Eukaryota</taxon>
        <taxon>Fungi</taxon>
        <taxon>Dikarya</taxon>
        <taxon>Basidiomycota</taxon>
        <taxon>Agaricomycotina</taxon>
        <taxon>Agaricomycetes</taxon>
        <taxon>Agaricomycetidae</taxon>
        <taxon>Agaricales</taxon>
        <taxon>Marasmiineae</taxon>
        <taxon>Marasmiaceae</taxon>
        <taxon>Paramarasmius</taxon>
    </lineage>
</organism>
<dbReference type="PANTHER" id="PTHR33104:SF2">
    <property type="entry name" value="CXC3 LIKE CYSTEINE CLUSTER DOMAIN-CONTAINING PROTEIN"/>
    <property type="match status" value="1"/>
</dbReference>
<dbReference type="AlphaFoldDB" id="A0AAW0BDL4"/>
<name>A0AAW0BDL4_9AGAR</name>
<evidence type="ECO:0000313" key="4">
    <source>
        <dbReference type="Proteomes" id="UP001383192"/>
    </source>
</evidence>
<dbReference type="EMBL" id="JAYKXP010000131">
    <property type="protein sequence ID" value="KAK7024168.1"/>
    <property type="molecule type" value="Genomic_DNA"/>
</dbReference>
<comment type="caution">
    <text evidence="3">The sequence shown here is derived from an EMBL/GenBank/DDBJ whole genome shotgun (WGS) entry which is preliminary data.</text>
</comment>
<dbReference type="Pfam" id="PF18803">
    <property type="entry name" value="CxC2"/>
    <property type="match status" value="1"/>
</dbReference>
<feature type="compositionally biased region" description="Acidic residues" evidence="1">
    <location>
        <begin position="1064"/>
        <end position="1092"/>
    </location>
</feature>
<evidence type="ECO:0000256" key="1">
    <source>
        <dbReference type="SAM" id="MobiDB-lite"/>
    </source>
</evidence>
<evidence type="ECO:0000313" key="3">
    <source>
        <dbReference type="EMBL" id="KAK7024168.1"/>
    </source>
</evidence>
<feature type="compositionally biased region" description="Basic and acidic residues" evidence="1">
    <location>
        <begin position="1054"/>
        <end position="1063"/>
    </location>
</feature>
<gene>
    <name evidence="3" type="ORF">VNI00_016546</name>
</gene>
<evidence type="ECO:0000259" key="2">
    <source>
        <dbReference type="Pfam" id="PF18803"/>
    </source>
</evidence>
<reference evidence="3 4" key="1">
    <citation type="submission" date="2024-01" db="EMBL/GenBank/DDBJ databases">
        <title>A draft genome for a cacao thread blight-causing isolate of Paramarasmius palmivorus.</title>
        <authorList>
            <person name="Baruah I.K."/>
            <person name="Bukari Y."/>
            <person name="Amoako-Attah I."/>
            <person name="Meinhardt L.W."/>
            <person name="Bailey B.A."/>
            <person name="Cohen S.P."/>
        </authorList>
    </citation>
    <scope>NUCLEOTIDE SEQUENCE [LARGE SCALE GENOMIC DNA]</scope>
    <source>
        <strain evidence="3 4">GH-12</strain>
    </source>
</reference>
<dbReference type="InterPro" id="IPR040521">
    <property type="entry name" value="KDZ"/>
</dbReference>
<protein>
    <recommendedName>
        <fullName evidence="2">CxC2-like cysteine cluster KDZ transposase-associated domain-containing protein</fullName>
    </recommendedName>
</protein>
<feature type="domain" description="CxC2-like cysteine cluster KDZ transposase-associated" evidence="2">
    <location>
        <begin position="201"/>
        <end position="312"/>
    </location>
</feature>
<dbReference type="Proteomes" id="UP001383192">
    <property type="component" value="Unassembled WGS sequence"/>
</dbReference>
<dbReference type="Pfam" id="PF18758">
    <property type="entry name" value="KDZ"/>
    <property type="match status" value="1"/>
</dbReference>
<accession>A0AAW0BDL4</accession>
<keyword evidence="4" id="KW-1185">Reference proteome</keyword>
<dbReference type="InterPro" id="IPR041457">
    <property type="entry name" value="CxC2_KDZ-assoc"/>
</dbReference>